<evidence type="ECO:0008006" key="8">
    <source>
        <dbReference type="Google" id="ProtNLM"/>
    </source>
</evidence>
<evidence type="ECO:0000259" key="4">
    <source>
        <dbReference type="PROSITE" id="PS51192"/>
    </source>
</evidence>
<evidence type="ECO:0000259" key="5">
    <source>
        <dbReference type="PROSITE" id="PS51194"/>
    </source>
</evidence>
<keyword evidence="2" id="KW-0862">Zinc</keyword>
<dbReference type="InterPro" id="IPR027417">
    <property type="entry name" value="P-loop_NTPase"/>
</dbReference>
<name>A0A4Q1C6M8_9BACT</name>
<dbReference type="SUPFAM" id="SSF52540">
    <property type="entry name" value="P-loop containing nucleoside triphosphate hydrolases"/>
    <property type="match status" value="2"/>
</dbReference>
<dbReference type="GO" id="GO:0016787">
    <property type="term" value="F:hydrolase activity"/>
    <property type="evidence" value="ECO:0007669"/>
    <property type="project" value="UniProtKB-KW"/>
</dbReference>
<dbReference type="EMBL" id="SDHX01000001">
    <property type="protein sequence ID" value="RXK54440.1"/>
    <property type="molecule type" value="Genomic_DNA"/>
</dbReference>
<dbReference type="InterPro" id="IPR001650">
    <property type="entry name" value="Helicase_C-like"/>
</dbReference>
<dbReference type="InterPro" id="IPR049730">
    <property type="entry name" value="SNF2/RAD54-like_C"/>
</dbReference>
<dbReference type="CDD" id="cd18793">
    <property type="entry name" value="SF2_C_SNF"/>
    <property type="match status" value="1"/>
</dbReference>
<dbReference type="SMART" id="SM00490">
    <property type="entry name" value="HELICc"/>
    <property type="match status" value="1"/>
</dbReference>
<keyword evidence="2" id="KW-0479">Metal-binding</keyword>
<keyword evidence="1" id="KW-0378">Hydrolase</keyword>
<comment type="caution">
    <text evidence="6">The sequence shown here is derived from an EMBL/GenBank/DDBJ whole genome shotgun (WGS) entry which is preliminary data.</text>
</comment>
<dbReference type="RefSeq" id="WP_129045805.1">
    <property type="nucleotide sequence ID" value="NZ_SDHX01000001.1"/>
</dbReference>
<keyword evidence="2" id="KW-0863">Zinc-finger</keyword>
<proteinExistence type="predicted"/>
<dbReference type="Proteomes" id="UP000290218">
    <property type="component" value="Unassembled WGS sequence"/>
</dbReference>
<dbReference type="Pfam" id="PF00271">
    <property type="entry name" value="Helicase_C"/>
    <property type="match status" value="1"/>
</dbReference>
<dbReference type="SMART" id="SM00487">
    <property type="entry name" value="DEXDc"/>
    <property type="match status" value="1"/>
</dbReference>
<feature type="domain" description="SWIM-type" evidence="3">
    <location>
        <begin position="68"/>
        <end position="102"/>
    </location>
</feature>
<keyword evidence="7" id="KW-1185">Reference proteome</keyword>
<dbReference type="PROSITE" id="PS50966">
    <property type="entry name" value="ZF_SWIM"/>
    <property type="match status" value="1"/>
</dbReference>
<accession>A0A4Q1C6M8</accession>
<dbReference type="PROSITE" id="PS51194">
    <property type="entry name" value="HELICASE_CTER"/>
    <property type="match status" value="1"/>
</dbReference>
<dbReference type="GO" id="GO:0008270">
    <property type="term" value="F:zinc ion binding"/>
    <property type="evidence" value="ECO:0007669"/>
    <property type="project" value="UniProtKB-KW"/>
</dbReference>
<dbReference type="OrthoDB" id="9760715at2"/>
<gene>
    <name evidence="6" type="ORF">ESB00_00645</name>
</gene>
<feature type="domain" description="Helicase C-terminal" evidence="5">
    <location>
        <begin position="958"/>
        <end position="1109"/>
    </location>
</feature>
<dbReference type="InterPro" id="IPR000330">
    <property type="entry name" value="SNF2_N"/>
</dbReference>
<evidence type="ECO:0000259" key="3">
    <source>
        <dbReference type="PROSITE" id="PS50966"/>
    </source>
</evidence>
<dbReference type="Pfam" id="PF00176">
    <property type="entry name" value="SNF2-rel_dom"/>
    <property type="match status" value="1"/>
</dbReference>
<organism evidence="6 7">
    <name type="scientific">Oleiharenicola lentus</name>
    <dbReference type="NCBI Taxonomy" id="2508720"/>
    <lineage>
        <taxon>Bacteria</taxon>
        <taxon>Pseudomonadati</taxon>
        <taxon>Verrucomicrobiota</taxon>
        <taxon>Opitutia</taxon>
        <taxon>Opitutales</taxon>
        <taxon>Opitutaceae</taxon>
        <taxon>Oleiharenicola</taxon>
    </lineage>
</organism>
<dbReference type="InterPro" id="IPR007527">
    <property type="entry name" value="Znf_SWIM"/>
</dbReference>
<evidence type="ECO:0000313" key="7">
    <source>
        <dbReference type="Proteomes" id="UP000290218"/>
    </source>
</evidence>
<dbReference type="Gene3D" id="3.40.50.300">
    <property type="entry name" value="P-loop containing nucleotide triphosphate hydrolases"/>
    <property type="match status" value="1"/>
</dbReference>
<dbReference type="InterPro" id="IPR014001">
    <property type="entry name" value="Helicase_ATP-bd"/>
</dbReference>
<evidence type="ECO:0000256" key="2">
    <source>
        <dbReference type="PROSITE-ProRule" id="PRU00325"/>
    </source>
</evidence>
<dbReference type="Gene3D" id="3.40.50.10810">
    <property type="entry name" value="Tandem AAA-ATPase domain"/>
    <property type="match status" value="1"/>
</dbReference>
<feature type="domain" description="Helicase ATP-binding" evidence="4">
    <location>
        <begin position="646"/>
        <end position="840"/>
    </location>
</feature>
<dbReference type="AlphaFoldDB" id="A0A4Q1C6M8"/>
<dbReference type="InterPro" id="IPR038718">
    <property type="entry name" value="SNF2-like_sf"/>
</dbReference>
<reference evidence="6 7" key="1">
    <citation type="submission" date="2019-01" db="EMBL/GenBank/DDBJ databases">
        <title>Lacunisphaera sp. strain TWA-58.</title>
        <authorList>
            <person name="Chen W.-M."/>
        </authorList>
    </citation>
    <scope>NUCLEOTIDE SEQUENCE [LARGE SCALE GENOMIC DNA]</scope>
    <source>
        <strain evidence="6 7">TWA-58</strain>
    </source>
</reference>
<dbReference type="PROSITE" id="PS51192">
    <property type="entry name" value="HELICASE_ATP_BIND_1"/>
    <property type="match status" value="1"/>
</dbReference>
<protein>
    <recommendedName>
        <fullName evidence="8">DEAD/DEAH box helicase</fullName>
    </recommendedName>
</protein>
<sequence length="1122" mass="122603">MPPNPRQPAVRSVRTPQALTALRGWLGTFPAETREVGGDLYRRKAVKEVWSEADHLVKAEVDIGSELLGITLFLTRGAWTSRCSCPVLDRCEHVYAAGLAWLAAVEAGQLDGRRPTIPLLPADRAAEAKPAAPITPSSEPVLPAGLAAWLRALPAPGEKPAGGPLQQIAGLRVRLEPTGKWQLEVRVADEPRWKPPAKRLLADIAASRPADFEHLPPAEAALGAAFAAECRLDARTLTPRLSLSEETVVGLLRTTAARAALVLPDGSPFAVQPEPLAFQASAAPGKADRLDLHLVTPDGRVAAGARLIAPRPEPLYLFDGFVWRGPPPAPSSQLPTAALNDARILPRLRAAGIRLPAGLSAEIRTVVLRPRLRCWLTPAYEENERDFHAQLVARAENPPCEQRWTENAGWQWSPQGLPPPRGPGEPLLEFDLSKAQVVSGSFASFRLVWDGWAEAWTRPVSDSFPDEFIDWHEALPDDVELDVSPELAALLGAPLRAHLKLGVAPAGGNKEDWFDLSVGVKIEDTTLTPEEIALLVKARGKWVSLPKHGWRRLDPSLAIDPLAAVALERLGLSLDEVIATGRATNHRLHALQLAAASEPFVGEDALVIHQLKERLTRLAALPPPALPAGLRAELRPYQREGFQFLAHLSRHGLGGILADDMGLGKTVQTLAWLLHLVETANVRITNIVSSRPPEETQPNVRNTNIGLEGMRPFRCLVVCPKSVTHGWLTEAARFAPELETVAFDPVNPRAVAEAIDAPGRTAPRVLVANYAQLRLHATAFRGAEWDAVVLDEGQFIKNPGSQVAIVARSLQAQHRLVLTGTPIENRLTDLWSLFAFAQPGLLGDQPGFRRQYPEVEPAALARLHRRVQHFLLRRTKAQAAPDLPTRTEDDIIVDLEGEQRALYDAELKRARAHLMGVKTPGELGAVRFHVLASLLRLRQICCHPALVDPAHAALPSAKLDALLERIEELADEGHQVLVFSQFTGMLELIRARLVEANIGHLILTGATENRAELVDQFQTDKSKTVFLLSLKAAGFGLNLTAASYAFLYDPWWNPAAEAQAIDRIHRIGQTRPVMAYRLIADNSVEQKIRALQREKSALASAVIQEESVATVMDLESLREILS</sequence>
<evidence type="ECO:0000256" key="1">
    <source>
        <dbReference type="ARBA" id="ARBA00022801"/>
    </source>
</evidence>
<evidence type="ECO:0000313" key="6">
    <source>
        <dbReference type="EMBL" id="RXK54440.1"/>
    </source>
</evidence>
<dbReference type="PANTHER" id="PTHR10799">
    <property type="entry name" value="SNF2/RAD54 HELICASE FAMILY"/>
    <property type="match status" value="1"/>
</dbReference>
<dbReference type="GO" id="GO:0005524">
    <property type="term" value="F:ATP binding"/>
    <property type="evidence" value="ECO:0007669"/>
    <property type="project" value="InterPro"/>
</dbReference>